<evidence type="ECO:0000256" key="7">
    <source>
        <dbReference type="ARBA" id="ARBA00034808"/>
    </source>
</evidence>
<dbReference type="InterPro" id="IPR000212">
    <property type="entry name" value="DNA_helicase_UvrD/REP"/>
</dbReference>
<evidence type="ECO:0000256" key="1">
    <source>
        <dbReference type="ARBA" id="ARBA00022741"/>
    </source>
</evidence>
<keyword evidence="1 9" id="KW-0547">Nucleotide-binding</keyword>
<feature type="domain" description="UvrD-like helicase ATP-binding" evidence="11">
    <location>
        <begin position="6"/>
        <end position="297"/>
    </location>
</feature>
<keyword evidence="3 9" id="KW-0347">Helicase</keyword>
<accession>A0A2T6B8W9</accession>
<evidence type="ECO:0000256" key="8">
    <source>
        <dbReference type="ARBA" id="ARBA00048988"/>
    </source>
</evidence>
<keyword evidence="5" id="KW-0413">Isomerase</keyword>
<evidence type="ECO:0000256" key="5">
    <source>
        <dbReference type="ARBA" id="ARBA00023235"/>
    </source>
</evidence>
<comment type="catalytic activity">
    <reaction evidence="6">
        <text>Couples ATP hydrolysis with the unwinding of duplex DNA by translocating in the 3'-5' direction.</text>
        <dbReference type="EC" id="5.6.2.4"/>
    </reaction>
</comment>
<evidence type="ECO:0000256" key="3">
    <source>
        <dbReference type="ARBA" id="ARBA00022806"/>
    </source>
</evidence>
<name>A0A2T6B8W9_9RHOB</name>
<keyword evidence="4 9" id="KW-0067">ATP-binding</keyword>
<keyword evidence="13" id="KW-1185">Reference proteome</keyword>
<dbReference type="PANTHER" id="PTHR11070">
    <property type="entry name" value="UVRD / RECB / PCRA DNA HELICASE FAMILY MEMBER"/>
    <property type="match status" value="1"/>
</dbReference>
<feature type="region of interest" description="Disordered" evidence="10">
    <location>
        <begin position="496"/>
        <end position="517"/>
    </location>
</feature>
<dbReference type="EC" id="5.6.2.4" evidence="7"/>
<dbReference type="GO" id="GO:0005524">
    <property type="term" value="F:ATP binding"/>
    <property type="evidence" value="ECO:0007669"/>
    <property type="project" value="UniProtKB-UniRule"/>
</dbReference>
<reference evidence="12 13" key="1">
    <citation type="submission" date="2018-04" db="EMBL/GenBank/DDBJ databases">
        <title>Genomic Encyclopedia of Archaeal and Bacterial Type Strains, Phase II (KMG-II): from individual species to whole genera.</title>
        <authorList>
            <person name="Goeker M."/>
        </authorList>
    </citation>
    <scope>NUCLEOTIDE SEQUENCE [LARGE SCALE GENOMIC DNA]</scope>
    <source>
        <strain evidence="12 13">DSM 21823</strain>
    </source>
</reference>
<keyword evidence="2 9" id="KW-0378">Hydrolase</keyword>
<feature type="binding site" evidence="9">
    <location>
        <begin position="27"/>
        <end position="34"/>
    </location>
    <ligand>
        <name>ATP</name>
        <dbReference type="ChEBI" id="CHEBI:30616"/>
    </ligand>
</feature>
<dbReference type="GO" id="GO:0000725">
    <property type="term" value="P:recombinational repair"/>
    <property type="evidence" value="ECO:0007669"/>
    <property type="project" value="TreeGrafter"/>
</dbReference>
<dbReference type="InterPro" id="IPR027417">
    <property type="entry name" value="P-loop_NTPase"/>
</dbReference>
<feature type="compositionally biased region" description="Basic and acidic residues" evidence="10">
    <location>
        <begin position="505"/>
        <end position="517"/>
    </location>
</feature>
<sequence length="517" mass="57654">MKPTQEQDRIGDRASRLGPGQTLKVIAFAGSGKTTTLTLCAKRRSDRGMYLAFNKAIADEAKVRLGRTKCGASTMHGLAYGVMREIMGEPARVNARSLMETDLLERHRPPMIKGWGSYRVAAAVCRTMVAFANSADTEIGPSHALEALIDSVGDPDFLAGDEARMKAEEAIRFLTTPLVEIATSYWLRCIEEGSYSHDMYLKMLDLDDGIRQDAFGRFRYLMIDEAQDINPVQRSIIFKTGLPIIAVGDPYQQIYSWRGAENALRLMTGEELYLTQSFRFGEEIAEIARLTLSARPDGGPAQRLTGLGPGDTAEHKGPKGAIICRTNIGMLDEAIKCLNAGHPVHVDKMEDLLADTRSAQALFEGRTEDVTSPEIRQFDNWEQLELAAEEGDPSLNKLVKLVLGRRTPEVERLGKLHQKSPDEARLMVCTGHRSKGLEFPAVMMGDDWADVDRLRKRHQTALGKSEKHVTAANEEFNLLYVGFTRAMTRLRGHQRLLFPEPDQAPETREEERDARPV</sequence>
<evidence type="ECO:0000256" key="9">
    <source>
        <dbReference type="PROSITE-ProRule" id="PRU00560"/>
    </source>
</evidence>
<proteinExistence type="predicted"/>
<dbReference type="GO" id="GO:0003677">
    <property type="term" value="F:DNA binding"/>
    <property type="evidence" value="ECO:0007669"/>
    <property type="project" value="InterPro"/>
</dbReference>
<dbReference type="AlphaFoldDB" id="A0A2T6B8W9"/>
<dbReference type="GO" id="GO:0005829">
    <property type="term" value="C:cytosol"/>
    <property type="evidence" value="ECO:0007669"/>
    <property type="project" value="TreeGrafter"/>
</dbReference>
<dbReference type="Pfam" id="PF13361">
    <property type="entry name" value="UvrD_C"/>
    <property type="match status" value="1"/>
</dbReference>
<protein>
    <recommendedName>
        <fullName evidence="7">DNA 3'-5' helicase</fullName>
        <ecNumber evidence="7">5.6.2.4</ecNumber>
    </recommendedName>
</protein>
<dbReference type="Proteomes" id="UP000244224">
    <property type="component" value="Unassembled WGS sequence"/>
</dbReference>
<evidence type="ECO:0000259" key="11">
    <source>
        <dbReference type="PROSITE" id="PS51198"/>
    </source>
</evidence>
<evidence type="ECO:0000256" key="10">
    <source>
        <dbReference type="SAM" id="MobiDB-lite"/>
    </source>
</evidence>
<evidence type="ECO:0000313" key="13">
    <source>
        <dbReference type="Proteomes" id="UP000244224"/>
    </source>
</evidence>
<evidence type="ECO:0000256" key="6">
    <source>
        <dbReference type="ARBA" id="ARBA00034617"/>
    </source>
</evidence>
<evidence type="ECO:0000256" key="2">
    <source>
        <dbReference type="ARBA" id="ARBA00022801"/>
    </source>
</evidence>
<dbReference type="Gene3D" id="3.40.50.300">
    <property type="entry name" value="P-loop containing nucleotide triphosphate hydrolases"/>
    <property type="match status" value="2"/>
</dbReference>
<dbReference type="Pfam" id="PF00580">
    <property type="entry name" value="UvrD-helicase"/>
    <property type="match status" value="1"/>
</dbReference>
<comment type="caution">
    <text evidence="12">The sequence shown here is derived from an EMBL/GenBank/DDBJ whole genome shotgun (WGS) entry which is preliminary data.</text>
</comment>
<evidence type="ECO:0000313" key="12">
    <source>
        <dbReference type="EMBL" id="PTX52493.1"/>
    </source>
</evidence>
<dbReference type="RefSeq" id="WP_158640510.1">
    <property type="nucleotide sequence ID" value="NZ_QBKP01000002.1"/>
</dbReference>
<evidence type="ECO:0000256" key="4">
    <source>
        <dbReference type="ARBA" id="ARBA00022840"/>
    </source>
</evidence>
<gene>
    <name evidence="12" type="ORF">C8N34_102273</name>
</gene>
<dbReference type="PROSITE" id="PS51198">
    <property type="entry name" value="UVRD_HELICASE_ATP_BIND"/>
    <property type="match status" value="1"/>
</dbReference>
<dbReference type="OrthoDB" id="7211215at2"/>
<dbReference type="SUPFAM" id="SSF52540">
    <property type="entry name" value="P-loop containing nucleoside triphosphate hydrolases"/>
    <property type="match status" value="1"/>
</dbReference>
<dbReference type="InterPro" id="IPR014017">
    <property type="entry name" value="DNA_helicase_UvrD-like_C"/>
</dbReference>
<dbReference type="PANTHER" id="PTHR11070:SF30">
    <property type="entry name" value="F-BOX DNA HELICASE 1"/>
    <property type="match status" value="1"/>
</dbReference>
<dbReference type="GO" id="GO:0043138">
    <property type="term" value="F:3'-5' DNA helicase activity"/>
    <property type="evidence" value="ECO:0007669"/>
    <property type="project" value="UniProtKB-EC"/>
</dbReference>
<dbReference type="GO" id="GO:0016887">
    <property type="term" value="F:ATP hydrolysis activity"/>
    <property type="evidence" value="ECO:0007669"/>
    <property type="project" value="RHEA"/>
</dbReference>
<dbReference type="InterPro" id="IPR014016">
    <property type="entry name" value="UvrD-like_ATP-bd"/>
</dbReference>
<comment type="catalytic activity">
    <reaction evidence="8">
        <text>ATP + H2O = ADP + phosphate + H(+)</text>
        <dbReference type="Rhea" id="RHEA:13065"/>
        <dbReference type="ChEBI" id="CHEBI:15377"/>
        <dbReference type="ChEBI" id="CHEBI:15378"/>
        <dbReference type="ChEBI" id="CHEBI:30616"/>
        <dbReference type="ChEBI" id="CHEBI:43474"/>
        <dbReference type="ChEBI" id="CHEBI:456216"/>
        <dbReference type="EC" id="5.6.2.4"/>
    </reaction>
</comment>
<organism evidence="12 13">
    <name type="scientific">Gemmobacter caeni</name>
    <dbReference type="NCBI Taxonomy" id="589035"/>
    <lineage>
        <taxon>Bacteria</taxon>
        <taxon>Pseudomonadati</taxon>
        <taxon>Pseudomonadota</taxon>
        <taxon>Alphaproteobacteria</taxon>
        <taxon>Rhodobacterales</taxon>
        <taxon>Paracoccaceae</taxon>
        <taxon>Gemmobacter</taxon>
    </lineage>
</organism>
<dbReference type="EMBL" id="QBKP01000002">
    <property type="protein sequence ID" value="PTX52493.1"/>
    <property type="molecule type" value="Genomic_DNA"/>
</dbReference>